<keyword evidence="3" id="KW-1185">Reference proteome</keyword>
<comment type="caution">
    <text evidence="2">The sequence shown here is derived from an EMBL/GenBank/DDBJ whole genome shotgun (WGS) entry which is preliminary data.</text>
</comment>
<dbReference type="InterPro" id="IPR001279">
    <property type="entry name" value="Metallo-B-lactamas"/>
</dbReference>
<keyword evidence="2" id="KW-0378">Hydrolase</keyword>
<dbReference type="GO" id="GO:0016787">
    <property type="term" value="F:hydrolase activity"/>
    <property type="evidence" value="ECO:0007669"/>
    <property type="project" value="UniProtKB-KW"/>
</dbReference>
<evidence type="ECO:0000313" key="2">
    <source>
        <dbReference type="EMBL" id="MZP44217.1"/>
    </source>
</evidence>
<gene>
    <name evidence="2" type="ORF">GTO89_14365</name>
</gene>
<feature type="domain" description="Metallo-beta-lactamase" evidence="1">
    <location>
        <begin position="11"/>
        <end position="180"/>
    </location>
</feature>
<dbReference type="RefSeq" id="WP_161262785.1">
    <property type="nucleotide sequence ID" value="NZ_JAFBDC010000012.1"/>
</dbReference>
<dbReference type="OrthoDB" id="9781189at2"/>
<sequence length="305" mass="33060">MRYTTIASGSSGNCAYVESKQTRLLVDAGLTGKQVEKGLATVGVDPRTIDAIVVTHEHIDHIRGVGVLARRYKLPVYASEGCWKGMENAIGDVPEAQVRLIDANKKVTLKNLEIEAFATPHDAREPIGMTVDDGDSRLGIATDIGYVTRGMGRRLMDCQGLIFEANHDPKMLQTGPYPAHLKRRIASDKGHLSNPDAGEALVKLCDGGVRQVLLAHMSNENNRPDLAVHTVEAILAEHDHTVTVVGDFAPPAVVGLEGVLAVAEQRALRWNPSGAQRSGNPGCNRPERVRLSVAPRYEPHPLEEI</sequence>
<accession>A0A845LBN7</accession>
<dbReference type="SMART" id="SM00849">
    <property type="entry name" value="Lactamase_B"/>
    <property type="match status" value="1"/>
</dbReference>
<dbReference type="PANTHER" id="PTHR47619:SF1">
    <property type="entry name" value="EXODEOXYRIBONUCLEASE WALJ"/>
    <property type="match status" value="1"/>
</dbReference>
<name>A0A845LBN7_HELGE</name>
<evidence type="ECO:0000313" key="3">
    <source>
        <dbReference type="Proteomes" id="UP000471031"/>
    </source>
</evidence>
<dbReference type="Proteomes" id="UP000471031">
    <property type="component" value="Unassembled WGS sequence"/>
</dbReference>
<dbReference type="InterPro" id="IPR036866">
    <property type="entry name" value="RibonucZ/Hydroxyglut_hydro"/>
</dbReference>
<dbReference type="PANTHER" id="PTHR47619">
    <property type="entry name" value="METALLO-HYDROLASE YYCJ-RELATED"/>
    <property type="match status" value="1"/>
</dbReference>
<dbReference type="Gene3D" id="3.60.15.10">
    <property type="entry name" value="Ribonuclease Z/Hydroxyacylglutathione hydrolase-like"/>
    <property type="match status" value="1"/>
</dbReference>
<dbReference type="SUPFAM" id="SSF56281">
    <property type="entry name" value="Metallo-hydrolase/oxidoreductase"/>
    <property type="match status" value="1"/>
</dbReference>
<organism evidence="2 3">
    <name type="scientific">Heliomicrobium gestii</name>
    <name type="common">Heliobacterium gestii</name>
    <dbReference type="NCBI Taxonomy" id="2699"/>
    <lineage>
        <taxon>Bacteria</taxon>
        <taxon>Bacillati</taxon>
        <taxon>Bacillota</taxon>
        <taxon>Clostridia</taxon>
        <taxon>Eubacteriales</taxon>
        <taxon>Heliobacteriaceae</taxon>
        <taxon>Heliomicrobium</taxon>
    </lineage>
</organism>
<dbReference type="EMBL" id="WXEX01000013">
    <property type="protein sequence ID" value="MZP44217.1"/>
    <property type="molecule type" value="Genomic_DNA"/>
</dbReference>
<protein>
    <submittedName>
        <fullName evidence="2">MBL fold metallo-hydrolase</fullName>
    </submittedName>
</protein>
<dbReference type="AlphaFoldDB" id="A0A845LBN7"/>
<proteinExistence type="predicted"/>
<reference evidence="2 3" key="1">
    <citation type="submission" date="2020-01" db="EMBL/GenBank/DDBJ databases">
        <title>Whole genome sequence of Heliobacterium gestii DSM 11169.</title>
        <authorList>
            <person name="Kyndt J.A."/>
            <person name="Meyer T.E."/>
        </authorList>
    </citation>
    <scope>NUCLEOTIDE SEQUENCE [LARGE SCALE GENOMIC DNA]</scope>
    <source>
        <strain evidence="2 3">DSM 11169</strain>
    </source>
</reference>
<evidence type="ECO:0000259" key="1">
    <source>
        <dbReference type="SMART" id="SM00849"/>
    </source>
</evidence>
<dbReference type="Pfam" id="PF12706">
    <property type="entry name" value="Lactamase_B_2"/>
    <property type="match status" value="1"/>
</dbReference>
<dbReference type="InterPro" id="IPR052533">
    <property type="entry name" value="WalJ/YycJ-like"/>
</dbReference>